<dbReference type="STRING" id="1285928.SAMN04487894_103116"/>
<protein>
    <submittedName>
        <fullName evidence="1">Uncharacterized protein</fullName>
    </submittedName>
</protein>
<dbReference type="Proteomes" id="UP000198757">
    <property type="component" value="Unassembled WGS sequence"/>
</dbReference>
<reference evidence="2" key="1">
    <citation type="submission" date="2016-10" db="EMBL/GenBank/DDBJ databases">
        <authorList>
            <person name="Varghese N."/>
            <person name="Submissions S."/>
        </authorList>
    </citation>
    <scope>NUCLEOTIDE SEQUENCE [LARGE SCALE GENOMIC DNA]</scope>
    <source>
        <strain evidence="2">DSM 25811 / CCM 8410 / LMG 26954 / E90</strain>
    </source>
</reference>
<keyword evidence="2" id="KW-1185">Reference proteome</keyword>
<dbReference type="AlphaFoldDB" id="A0A1G6N1E2"/>
<sequence>MWNIPRNTTKSNVPLCLCPLLPPQLLALQRGTILFICAGRSAVQVPRQNKYFSLKHPGSRSETGKEYTDTRMRWQRRTNGFHIFTYVF</sequence>
<evidence type="ECO:0000313" key="2">
    <source>
        <dbReference type="Proteomes" id="UP000198757"/>
    </source>
</evidence>
<accession>A0A1G6N1E2</accession>
<evidence type="ECO:0000313" key="1">
    <source>
        <dbReference type="EMBL" id="SDC61659.1"/>
    </source>
</evidence>
<proteinExistence type="predicted"/>
<organism evidence="1 2">
    <name type="scientific">Niabella drilacis (strain DSM 25811 / CCM 8410 / CCUG 62505 / LMG 26954 / E90)</name>
    <dbReference type="NCBI Taxonomy" id="1285928"/>
    <lineage>
        <taxon>Bacteria</taxon>
        <taxon>Pseudomonadati</taxon>
        <taxon>Bacteroidota</taxon>
        <taxon>Chitinophagia</taxon>
        <taxon>Chitinophagales</taxon>
        <taxon>Chitinophagaceae</taxon>
        <taxon>Niabella</taxon>
    </lineage>
</organism>
<dbReference type="EMBL" id="FMZO01000003">
    <property type="protein sequence ID" value="SDC61659.1"/>
    <property type="molecule type" value="Genomic_DNA"/>
</dbReference>
<name>A0A1G6N1E2_NIADE</name>
<gene>
    <name evidence="1" type="ORF">SAMN04487894_103116</name>
</gene>